<keyword evidence="6 11" id="KW-1133">Transmembrane helix</keyword>
<evidence type="ECO:0000313" key="12">
    <source>
        <dbReference type="EMBL" id="EDW72404.1"/>
    </source>
</evidence>
<evidence type="ECO:0008006" key="14">
    <source>
        <dbReference type="Google" id="ProtNLM"/>
    </source>
</evidence>
<evidence type="ECO:0000256" key="10">
    <source>
        <dbReference type="RuleBase" id="RU000488"/>
    </source>
</evidence>
<keyword evidence="4 9" id="KW-0812">Transmembrane</keyword>
<proteinExistence type="inferred from homology"/>
<dbReference type="Gene3D" id="1.50.40.10">
    <property type="entry name" value="Mitochondrial carrier domain"/>
    <property type="match status" value="1"/>
</dbReference>
<keyword evidence="5" id="KW-0677">Repeat</keyword>
<dbReference type="AlphaFoldDB" id="B4MJW5"/>
<dbReference type="FunFam" id="1.50.40.10:FF:000202">
    <property type="entry name" value="AT11877p"/>
    <property type="match status" value="1"/>
</dbReference>
<gene>
    <name evidence="12" type="primary">Dwil\GK20736</name>
    <name evidence="12" type="ORF">Dwil_GK20736</name>
</gene>
<dbReference type="eggNOG" id="KOG0752">
    <property type="taxonomic scope" value="Eukaryota"/>
</dbReference>
<reference evidence="12 13" key="1">
    <citation type="journal article" date="2007" name="Nature">
        <title>Evolution of genes and genomes on the Drosophila phylogeny.</title>
        <authorList>
            <consortium name="Drosophila 12 Genomes Consortium"/>
            <person name="Clark A.G."/>
            <person name="Eisen M.B."/>
            <person name="Smith D.R."/>
            <person name="Bergman C.M."/>
            <person name="Oliver B."/>
            <person name="Markow T.A."/>
            <person name="Kaufman T.C."/>
            <person name="Kellis M."/>
            <person name="Gelbart W."/>
            <person name="Iyer V.N."/>
            <person name="Pollard D.A."/>
            <person name="Sackton T.B."/>
            <person name="Larracuente A.M."/>
            <person name="Singh N.D."/>
            <person name="Abad J.P."/>
            <person name="Abt D.N."/>
            <person name="Adryan B."/>
            <person name="Aguade M."/>
            <person name="Akashi H."/>
            <person name="Anderson W.W."/>
            <person name="Aquadro C.F."/>
            <person name="Ardell D.H."/>
            <person name="Arguello R."/>
            <person name="Artieri C.G."/>
            <person name="Barbash D.A."/>
            <person name="Barker D."/>
            <person name="Barsanti P."/>
            <person name="Batterham P."/>
            <person name="Batzoglou S."/>
            <person name="Begun D."/>
            <person name="Bhutkar A."/>
            <person name="Blanco E."/>
            <person name="Bosak S.A."/>
            <person name="Bradley R.K."/>
            <person name="Brand A.D."/>
            <person name="Brent M.R."/>
            <person name="Brooks A.N."/>
            <person name="Brown R.H."/>
            <person name="Butlin R.K."/>
            <person name="Caggese C."/>
            <person name="Calvi B.R."/>
            <person name="Bernardo de Carvalho A."/>
            <person name="Caspi A."/>
            <person name="Castrezana S."/>
            <person name="Celniker S.E."/>
            <person name="Chang J.L."/>
            <person name="Chapple C."/>
            <person name="Chatterji S."/>
            <person name="Chinwalla A."/>
            <person name="Civetta A."/>
            <person name="Clifton S.W."/>
            <person name="Comeron J.M."/>
            <person name="Costello J.C."/>
            <person name="Coyne J.A."/>
            <person name="Daub J."/>
            <person name="David R.G."/>
            <person name="Delcher A.L."/>
            <person name="Delehaunty K."/>
            <person name="Do C.B."/>
            <person name="Ebling H."/>
            <person name="Edwards K."/>
            <person name="Eickbush T."/>
            <person name="Evans J.D."/>
            <person name="Filipski A."/>
            <person name="Findeiss S."/>
            <person name="Freyhult E."/>
            <person name="Fulton L."/>
            <person name="Fulton R."/>
            <person name="Garcia A.C."/>
            <person name="Gardiner A."/>
            <person name="Garfield D.A."/>
            <person name="Garvin B.E."/>
            <person name="Gibson G."/>
            <person name="Gilbert D."/>
            <person name="Gnerre S."/>
            <person name="Godfrey J."/>
            <person name="Good R."/>
            <person name="Gotea V."/>
            <person name="Gravely B."/>
            <person name="Greenberg A.J."/>
            <person name="Griffiths-Jones S."/>
            <person name="Gross S."/>
            <person name="Guigo R."/>
            <person name="Gustafson E.A."/>
            <person name="Haerty W."/>
            <person name="Hahn M.W."/>
            <person name="Halligan D.L."/>
            <person name="Halpern A.L."/>
            <person name="Halter G.M."/>
            <person name="Han M.V."/>
            <person name="Heger A."/>
            <person name="Hillier L."/>
            <person name="Hinrichs A.S."/>
            <person name="Holmes I."/>
            <person name="Hoskins R.A."/>
            <person name="Hubisz M.J."/>
            <person name="Hultmark D."/>
            <person name="Huntley M.A."/>
            <person name="Jaffe D.B."/>
            <person name="Jagadeeshan S."/>
            <person name="Jeck W.R."/>
            <person name="Johnson J."/>
            <person name="Jones C.D."/>
            <person name="Jordan W.C."/>
            <person name="Karpen G.H."/>
            <person name="Kataoka E."/>
            <person name="Keightley P.D."/>
            <person name="Kheradpour P."/>
            <person name="Kirkness E.F."/>
            <person name="Koerich L.B."/>
            <person name="Kristiansen K."/>
            <person name="Kudrna D."/>
            <person name="Kulathinal R.J."/>
            <person name="Kumar S."/>
            <person name="Kwok R."/>
            <person name="Lander E."/>
            <person name="Langley C.H."/>
            <person name="Lapoint R."/>
            <person name="Lazzaro B.P."/>
            <person name="Lee S.J."/>
            <person name="Levesque L."/>
            <person name="Li R."/>
            <person name="Lin C.F."/>
            <person name="Lin M.F."/>
            <person name="Lindblad-Toh K."/>
            <person name="Llopart A."/>
            <person name="Long M."/>
            <person name="Low L."/>
            <person name="Lozovsky E."/>
            <person name="Lu J."/>
            <person name="Luo M."/>
            <person name="Machado C.A."/>
            <person name="Makalowski W."/>
            <person name="Marzo M."/>
            <person name="Matsuda M."/>
            <person name="Matzkin L."/>
            <person name="McAllister B."/>
            <person name="McBride C.S."/>
            <person name="McKernan B."/>
            <person name="McKernan K."/>
            <person name="Mendez-Lago M."/>
            <person name="Minx P."/>
            <person name="Mollenhauer M.U."/>
            <person name="Montooth K."/>
            <person name="Mount S.M."/>
            <person name="Mu X."/>
            <person name="Myers E."/>
            <person name="Negre B."/>
            <person name="Newfeld S."/>
            <person name="Nielsen R."/>
            <person name="Noor M.A."/>
            <person name="O'Grady P."/>
            <person name="Pachter L."/>
            <person name="Papaceit M."/>
            <person name="Parisi M.J."/>
            <person name="Parisi M."/>
            <person name="Parts L."/>
            <person name="Pedersen J.S."/>
            <person name="Pesole G."/>
            <person name="Phillippy A.M."/>
            <person name="Ponting C.P."/>
            <person name="Pop M."/>
            <person name="Porcelli D."/>
            <person name="Powell J.R."/>
            <person name="Prohaska S."/>
            <person name="Pruitt K."/>
            <person name="Puig M."/>
            <person name="Quesneville H."/>
            <person name="Ram K.R."/>
            <person name="Rand D."/>
            <person name="Rasmussen M.D."/>
            <person name="Reed L.K."/>
            <person name="Reenan R."/>
            <person name="Reily A."/>
            <person name="Remington K.A."/>
            <person name="Rieger T.T."/>
            <person name="Ritchie M.G."/>
            <person name="Robin C."/>
            <person name="Rogers Y.H."/>
            <person name="Rohde C."/>
            <person name="Rozas J."/>
            <person name="Rubenfield M.J."/>
            <person name="Ruiz A."/>
            <person name="Russo S."/>
            <person name="Salzberg S.L."/>
            <person name="Sanchez-Gracia A."/>
            <person name="Saranga D.J."/>
            <person name="Sato H."/>
            <person name="Schaeffer S.W."/>
            <person name="Schatz M.C."/>
            <person name="Schlenke T."/>
            <person name="Schwartz R."/>
            <person name="Segarra C."/>
            <person name="Singh R.S."/>
            <person name="Sirot L."/>
            <person name="Sirota M."/>
            <person name="Sisneros N.B."/>
            <person name="Smith C.D."/>
            <person name="Smith T.F."/>
            <person name="Spieth J."/>
            <person name="Stage D.E."/>
            <person name="Stark A."/>
            <person name="Stephan W."/>
            <person name="Strausberg R.L."/>
            <person name="Strempel S."/>
            <person name="Sturgill D."/>
            <person name="Sutton G."/>
            <person name="Sutton G.G."/>
            <person name="Tao W."/>
            <person name="Teichmann S."/>
            <person name="Tobari Y.N."/>
            <person name="Tomimura Y."/>
            <person name="Tsolas J.M."/>
            <person name="Valente V.L."/>
            <person name="Venter E."/>
            <person name="Venter J.C."/>
            <person name="Vicario S."/>
            <person name="Vieira F.G."/>
            <person name="Vilella A.J."/>
            <person name="Villasante A."/>
            <person name="Walenz B."/>
            <person name="Wang J."/>
            <person name="Wasserman M."/>
            <person name="Watts T."/>
            <person name="Wilson D."/>
            <person name="Wilson R.K."/>
            <person name="Wing R.A."/>
            <person name="Wolfner M.F."/>
            <person name="Wong A."/>
            <person name="Wong G.K."/>
            <person name="Wu C.I."/>
            <person name="Wu G."/>
            <person name="Yamamoto D."/>
            <person name="Yang H.P."/>
            <person name="Yang S.P."/>
            <person name="Yorke J.A."/>
            <person name="Yoshida K."/>
            <person name="Zdobnov E."/>
            <person name="Zhang P."/>
            <person name="Zhang Y."/>
            <person name="Zimin A.V."/>
            <person name="Baldwin J."/>
            <person name="Abdouelleil A."/>
            <person name="Abdulkadir J."/>
            <person name="Abebe A."/>
            <person name="Abera B."/>
            <person name="Abreu J."/>
            <person name="Acer S.C."/>
            <person name="Aftuck L."/>
            <person name="Alexander A."/>
            <person name="An P."/>
            <person name="Anderson E."/>
            <person name="Anderson S."/>
            <person name="Arachi H."/>
            <person name="Azer M."/>
            <person name="Bachantsang P."/>
            <person name="Barry A."/>
            <person name="Bayul T."/>
            <person name="Berlin A."/>
            <person name="Bessette D."/>
            <person name="Bloom T."/>
            <person name="Blye J."/>
            <person name="Boguslavskiy L."/>
            <person name="Bonnet C."/>
            <person name="Boukhgalter B."/>
            <person name="Bourzgui I."/>
            <person name="Brown A."/>
            <person name="Cahill P."/>
            <person name="Channer S."/>
            <person name="Cheshatsang Y."/>
            <person name="Chuda L."/>
            <person name="Citroen M."/>
            <person name="Collymore A."/>
            <person name="Cooke P."/>
            <person name="Costello M."/>
            <person name="D'Aco K."/>
            <person name="Daza R."/>
            <person name="De Haan G."/>
            <person name="DeGray S."/>
            <person name="DeMaso C."/>
            <person name="Dhargay N."/>
            <person name="Dooley K."/>
            <person name="Dooley E."/>
            <person name="Doricent M."/>
            <person name="Dorje P."/>
            <person name="Dorjee K."/>
            <person name="Dupes A."/>
            <person name="Elong R."/>
            <person name="Falk J."/>
            <person name="Farina A."/>
            <person name="Faro S."/>
            <person name="Ferguson D."/>
            <person name="Fisher S."/>
            <person name="Foley C.D."/>
            <person name="Franke A."/>
            <person name="Friedrich D."/>
            <person name="Gadbois L."/>
            <person name="Gearin G."/>
            <person name="Gearin C.R."/>
            <person name="Giannoukos G."/>
            <person name="Goode T."/>
            <person name="Graham J."/>
            <person name="Grandbois E."/>
            <person name="Grewal S."/>
            <person name="Gyaltsen K."/>
            <person name="Hafez N."/>
            <person name="Hagos B."/>
            <person name="Hall J."/>
            <person name="Henson C."/>
            <person name="Hollinger A."/>
            <person name="Honan T."/>
            <person name="Huard M.D."/>
            <person name="Hughes L."/>
            <person name="Hurhula B."/>
            <person name="Husby M.E."/>
            <person name="Kamat A."/>
            <person name="Kanga B."/>
            <person name="Kashin S."/>
            <person name="Khazanovich D."/>
            <person name="Kisner P."/>
            <person name="Lance K."/>
            <person name="Lara M."/>
            <person name="Lee W."/>
            <person name="Lennon N."/>
            <person name="Letendre F."/>
            <person name="LeVine R."/>
            <person name="Lipovsky A."/>
            <person name="Liu X."/>
            <person name="Liu J."/>
            <person name="Liu S."/>
            <person name="Lokyitsang T."/>
            <person name="Lokyitsang Y."/>
            <person name="Lubonja R."/>
            <person name="Lui A."/>
            <person name="MacDonald P."/>
            <person name="Magnisalis V."/>
            <person name="Maru K."/>
            <person name="Matthews C."/>
            <person name="McCusker W."/>
            <person name="McDonough S."/>
            <person name="Mehta T."/>
            <person name="Meldrim J."/>
            <person name="Meneus L."/>
            <person name="Mihai O."/>
            <person name="Mihalev A."/>
            <person name="Mihova T."/>
            <person name="Mittelman R."/>
            <person name="Mlenga V."/>
            <person name="Montmayeur A."/>
            <person name="Mulrain L."/>
            <person name="Navidi A."/>
            <person name="Naylor J."/>
            <person name="Negash T."/>
            <person name="Nguyen T."/>
            <person name="Nguyen N."/>
            <person name="Nicol R."/>
            <person name="Norbu C."/>
            <person name="Norbu N."/>
            <person name="Novod N."/>
            <person name="O'Neill B."/>
            <person name="Osman S."/>
            <person name="Markiewicz E."/>
            <person name="Oyono O.L."/>
            <person name="Patti C."/>
            <person name="Phunkhang P."/>
            <person name="Pierre F."/>
            <person name="Priest M."/>
            <person name="Raghuraman S."/>
            <person name="Rege F."/>
            <person name="Reyes R."/>
            <person name="Rise C."/>
            <person name="Rogov P."/>
            <person name="Ross K."/>
            <person name="Ryan E."/>
            <person name="Settipalli S."/>
            <person name="Shea T."/>
            <person name="Sherpa N."/>
            <person name="Shi L."/>
            <person name="Shih D."/>
            <person name="Sparrow T."/>
            <person name="Spaulding J."/>
            <person name="Stalker J."/>
            <person name="Stange-Thomann N."/>
            <person name="Stavropoulos S."/>
            <person name="Stone C."/>
            <person name="Strader C."/>
            <person name="Tesfaye S."/>
            <person name="Thomson T."/>
            <person name="Thoulutsang Y."/>
            <person name="Thoulutsang D."/>
            <person name="Topham K."/>
            <person name="Topping I."/>
            <person name="Tsamla T."/>
            <person name="Vassiliev H."/>
            <person name="Vo A."/>
            <person name="Wangchuk T."/>
            <person name="Wangdi T."/>
            <person name="Weiand M."/>
            <person name="Wilkinson J."/>
            <person name="Wilson A."/>
            <person name="Yadav S."/>
            <person name="Young G."/>
            <person name="Yu Q."/>
            <person name="Zembek L."/>
            <person name="Zhong D."/>
            <person name="Zimmer A."/>
            <person name="Zwirko Z."/>
            <person name="Jaffe D.B."/>
            <person name="Alvarez P."/>
            <person name="Brockman W."/>
            <person name="Butler J."/>
            <person name="Chin C."/>
            <person name="Gnerre S."/>
            <person name="Grabherr M."/>
            <person name="Kleber M."/>
            <person name="Mauceli E."/>
            <person name="MacCallum I."/>
        </authorList>
    </citation>
    <scope>NUCLEOTIDE SEQUENCE [LARGE SCALE GENOMIC DNA]</scope>
    <source>
        <strain evidence="13">Tucson 14030-0811.24</strain>
    </source>
</reference>
<dbReference type="KEGG" id="dwi:6638147"/>
<feature type="repeat" description="Solcar" evidence="9">
    <location>
        <begin position="7"/>
        <end position="100"/>
    </location>
</feature>
<evidence type="ECO:0000256" key="3">
    <source>
        <dbReference type="ARBA" id="ARBA00022448"/>
    </source>
</evidence>
<keyword evidence="8 9" id="KW-0472">Membrane</keyword>
<dbReference type="OMA" id="FQMQVEP"/>
<dbReference type="Pfam" id="PF00153">
    <property type="entry name" value="Mito_carr"/>
    <property type="match status" value="3"/>
</dbReference>
<dbReference type="InterPro" id="IPR023395">
    <property type="entry name" value="MCP_dom_sf"/>
</dbReference>
<evidence type="ECO:0000256" key="6">
    <source>
        <dbReference type="ARBA" id="ARBA00022989"/>
    </source>
</evidence>
<dbReference type="EMBL" id="CH963846">
    <property type="protein sequence ID" value="EDW72404.1"/>
    <property type="molecule type" value="Genomic_DNA"/>
</dbReference>
<feature type="transmembrane region" description="Helical" evidence="11">
    <location>
        <begin position="174"/>
        <end position="195"/>
    </location>
</feature>
<dbReference type="PANTHER" id="PTHR45624:SF10">
    <property type="entry name" value="SLC (SOLUTE CARRIER) HOMOLOG"/>
    <property type="match status" value="1"/>
</dbReference>
<feature type="repeat" description="Solcar" evidence="9">
    <location>
        <begin position="217"/>
        <end position="311"/>
    </location>
</feature>
<evidence type="ECO:0000313" key="13">
    <source>
        <dbReference type="Proteomes" id="UP000007798"/>
    </source>
</evidence>
<evidence type="ECO:0000256" key="11">
    <source>
        <dbReference type="SAM" id="Phobius"/>
    </source>
</evidence>
<dbReference type="InterPro" id="IPR050567">
    <property type="entry name" value="Mitochondrial_Carrier"/>
</dbReference>
<organism evidence="12 13">
    <name type="scientific">Drosophila willistoni</name>
    <name type="common">Fruit fly</name>
    <dbReference type="NCBI Taxonomy" id="7260"/>
    <lineage>
        <taxon>Eukaryota</taxon>
        <taxon>Metazoa</taxon>
        <taxon>Ecdysozoa</taxon>
        <taxon>Arthropoda</taxon>
        <taxon>Hexapoda</taxon>
        <taxon>Insecta</taxon>
        <taxon>Pterygota</taxon>
        <taxon>Neoptera</taxon>
        <taxon>Endopterygota</taxon>
        <taxon>Diptera</taxon>
        <taxon>Brachycera</taxon>
        <taxon>Muscomorpha</taxon>
        <taxon>Ephydroidea</taxon>
        <taxon>Drosophilidae</taxon>
        <taxon>Drosophila</taxon>
        <taxon>Sophophora</taxon>
    </lineage>
</organism>
<evidence type="ECO:0000256" key="2">
    <source>
        <dbReference type="ARBA" id="ARBA00006375"/>
    </source>
</evidence>
<dbReference type="Proteomes" id="UP000007798">
    <property type="component" value="Unassembled WGS sequence"/>
</dbReference>
<evidence type="ECO:0000256" key="5">
    <source>
        <dbReference type="ARBA" id="ARBA00022737"/>
    </source>
</evidence>
<sequence>MTENSTKVQVLQAVGGGLAGACTRFVCQPFDVLKIRFQLQVEPVKGSHESSKYRGMLQALSSIYKEEGLRGVWRGHNSGQVMSITYAFVQFWSYERLKILANRTEFFSNRPLLTFFMCGGLAGCLGTIASQPFDVIRTMIVASDPHSRSSKVDIFSGVYKVMQNKGLRGLTRGLPFTLIQVFPLVGANFLIYKFLNEMVVVAHQRITEKPNPQHTIPGFILFMNGALAGVGAKVFVYPADVVKKRIQLSVFEDERKSFGRNPKCPTFVQCVTTTYRVEGISGFYKGMSPTLFKSGLTTAFYFTVYDHFNRWFIRPLRENAAGSVKTAKKKGY</sequence>
<comment type="subcellular location">
    <subcellularLocation>
        <location evidence="1">Mitochondrion membrane</location>
        <topology evidence="1">Multi-pass membrane protein</topology>
    </subcellularLocation>
</comment>
<evidence type="ECO:0000256" key="8">
    <source>
        <dbReference type="ARBA" id="ARBA00023136"/>
    </source>
</evidence>
<evidence type="ECO:0000256" key="7">
    <source>
        <dbReference type="ARBA" id="ARBA00023128"/>
    </source>
</evidence>
<evidence type="ECO:0000256" key="9">
    <source>
        <dbReference type="PROSITE-ProRule" id="PRU00282"/>
    </source>
</evidence>
<dbReference type="SUPFAM" id="SSF103506">
    <property type="entry name" value="Mitochondrial carrier"/>
    <property type="match status" value="1"/>
</dbReference>
<dbReference type="PANTHER" id="PTHR45624">
    <property type="entry name" value="MITOCHONDRIAL BASIC AMINO ACIDS TRANSPORTER-RELATED"/>
    <property type="match status" value="1"/>
</dbReference>
<dbReference type="InParanoid" id="B4MJW5"/>
<accession>B4MJW5</accession>
<evidence type="ECO:0000256" key="1">
    <source>
        <dbReference type="ARBA" id="ARBA00004225"/>
    </source>
</evidence>
<dbReference type="PRINTS" id="PR00926">
    <property type="entry name" value="MITOCARRIER"/>
</dbReference>
<feature type="repeat" description="Solcar" evidence="9">
    <location>
        <begin position="110"/>
        <end position="198"/>
    </location>
</feature>
<dbReference type="FunCoup" id="B4MJW5">
    <property type="interactions" value="25"/>
</dbReference>
<dbReference type="OrthoDB" id="18574at2759"/>
<dbReference type="PROSITE" id="PS50920">
    <property type="entry name" value="SOLCAR"/>
    <property type="match status" value="3"/>
</dbReference>
<keyword evidence="3 10" id="KW-0813">Transport</keyword>
<comment type="similarity">
    <text evidence="2 10">Belongs to the mitochondrial carrier (TC 2.A.29) family.</text>
</comment>
<keyword evidence="13" id="KW-1185">Reference proteome</keyword>
<dbReference type="InterPro" id="IPR018108">
    <property type="entry name" value="MCP_transmembrane"/>
</dbReference>
<dbReference type="GO" id="GO:1990575">
    <property type="term" value="P:mitochondrial L-ornithine transmembrane transport"/>
    <property type="evidence" value="ECO:0007669"/>
    <property type="project" value="TreeGrafter"/>
</dbReference>
<dbReference type="PROSITE" id="PS51257">
    <property type="entry name" value="PROKAR_LIPOPROTEIN"/>
    <property type="match status" value="1"/>
</dbReference>
<dbReference type="PhylomeDB" id="B4MJW5"/>
<evidence type="ECO:0000256" key="4">
    <source>
        <dbReference type="ARBA" id="ARBA00022692"/>
    </source>
</evidence>
<dbReference type="GO" id="GO:0000064">
    <property type="term" value="F:L-ornithine transmembrane transporter activity"/>
    <property type="evidence" value="ECO:0007669"/>
    <property type="project" value="TreeGrafter"/>
</dbReference>
<dbReference type="InterPro" id="IPR002067">
    <property type="entry name" value="MCP"/>
</dbReference>
<protein>
    <recommendedName>
        <fullName evidence="14">CG3476-PA</fullName>
    </recommendedName>
</protein>
<dbReference type="GO" id="GO:0031966">
    <property type="term" value="C:mitochondrial membrane"/>
    <property type="evidence" value="ECO:0007669"/>
    <property type="project" value="UniProtKB-SubCell"/>
</dbReference>
<dbReference type="HOGENOM" id="CLU_015166_10_3_1"/>
<feature type="transmembrane region" description="Helical" evidence="11">
    <location>
        <begin position="215"/>
        <end position="236"/>
    </location>
</feature>
<keyword evidence="7" id="KW-0496">Mitochondrion</keyword>
<dbReference type="STRING" id="7260.B4MJW5"/>
<name>B4MJW5_DROWI</name>